<name>A0A8J0VBI0_XENLA</name>
<dbReference type="Proteomes" id="UP000186698">
    <property type="component" value="Chromosome 8S"/>
</dbReference>
<dbReference type="Pfam" id="PF11560">
    <property type="entry name" value="LAP2alpha"/>
    <property type="match status" value="1"/>
</dbReference>
<evidence type="ECO:0000256" key="1">
    <source>
        <dbReference type="SAM" id="MobiDB-lite"/>
    </source>
</evidence>
<dbReference type="KEGG" id="xla:108716947"/>
<evidence type="ECO:0000259" key="2">
    <source>
        <dbReference type="Pfam" id="PF11560"/>
    </source>
</evidence>
<proteinExistence type="predicted"/>
<evidence type="ECO:0000313" key="3">
    <source>
        <dbReference type="Proteomes" id="UP000186698"/>
    </source>
</evidence>
<reference evidence="4 5" key="1">
    <citation type="submission" date="2025-04" db="UniProtKB">
        <authorList>
            <consortium name="RefSeq"/>
        </authorList>
    </citation>
    <scope>IDENTIFICATION</scope>
    <source>
        <strain evidence="4 5">J_2021</strain>
        <tissue evidence="4 5">Erythrocytes</tissue>
    </source>
</reference>
<dbReference type="AlphaFoldDB" id="A0A8J0VBI0"/>
<dbReference type="RefSeq" id="XP_018119054.2">
    <property type="nucleotide sequence ID" value="XM_018263565.2"/>
</dbReference>
<evidence type="ECO:0000313" key="5">
    <source>
        <dbReference type="RefSeq" id="XP_041431293.1"/>
    </source>
</evidence>
<dbReference type="RefSeq" id="XP_041431293.1">
    <property type="nucleotide sequence ID" value="XM_041575359.1"/>
</dbReference>
<gene>
    <name evidence="4 5" type="primary">LOC108716947</name>
</gene>
<sequence length="441" mass="48714">MDQPGSGKGSQPKGPSLHMSTELQKGEPTLSKKAASATDPVASADPQPSGAPQLDALVSIIKQAVVQGMQEATASTSGVQRKAKRVRDLPYESLSDVSDEELYSPGDAHSELSEEGEVFSEEEIAFDPTAIENLVKAVRKTLCLSEELPKSSSADKFFPSVRKRQVTFPVHDSIKEIISSEWKRTEKKFVIQGKFAKKYPVEESFSKLWDNPPKVDAAVVRLARKTTLPVDDAAAFRDPMEKRIETNLKKTFIAAGATCRPAVAMTSTSRAMKVWLNNLEDAISSNVKRSGLREMLSELKLAVDFMTDTSLDLVHLASRTMALSVSSRRALWLKPWLADSASKGNLCQLPFEGEMLFGEKLDSIIKKASGGKSVFLPQEKRFRRQGGRPSSPINRSFRGSRQPRYGRTAGRQTNWKPTRGESRPPNRRSSTFSSSHTEKKQ</sequence>
<feature type="region of interest" description="Disordered" evidence="1">
    <location>
        <begin position="381"/>
        <end position="441"/>
    </location>
</feature>
<evidence type="ECO:0000313" key="4">
    <source>
        <dbReference type="RefSeq" id="XP_018119054.2"/>
    </source>
</evidence>
<keyword evidence="3" id="KW-1185">Reference proteome</keyword>
<organism evidence="3 4">
    <name type="scientific">Xenopus laevis</name>
    <name type="common">African clawed frog</name>
    <dbReference type="NCBI Taxonomy" id="8355"/>
    <lineage>
        <taxon>Eukaryota</taxon>
        <taxon>Metazoa</taxon>
        <taxon>Chordata</taxon>
        <taxon>Craniata</taxon>
        <taxon>Vertebrata</taxon>
        <taxon>Euteleostomi</taxon>
        <taxon>Amphibia</taxon>
        <taxon>Batrachia</taxon>
        <taxon>Anura</taxon>
        <taxon>Pipoidea</taxon>
        <taxon>Pipidae</taxon>
        <taxon>Xenopodinae</taxon>
        <taxon>Xenopus</taxon>
        <taxon>Xenopus</taxon>
    </lineage>
</organism>
<feature type="region of interest" description="Disordered" evidence="1">
    <location>
        <begin position="71"/>
        <end position="117"/>
    </location>
</feature>
<feature type="domain" description="Lamina-associated polypeptide 2 alpha C-terminal" evidence="2">
    <location>
        <begin position="161"/>
        <end position="368"/>
    </location>
</feature>
<dbReference type="OrthoDB" id="9369413at2759"/>
<accession>A0A8J0VBI0</accession>
<dbReference type="Gene3D" id="1.10.287.3160">
    <property type="match status" value="1"/>
</dbReference>
<dbReference type="InterPro" id="IPR021623">
    <property type="entry name" value="LAP2alpha_C"/>
</dbReference>
<protein>
    <submittedName>
        <fullName evidence="4 5">Lamina-associated polypeptide 2-like</fullName>
    </submittedName>
</protein>
<dbReference type="GeneID" id="108716947"/>
<feature type="compositionally biased region" description="Low complexity" evidence="1">
    <location>
        <begin position="1"/>
        <end position="16"/>
    </location>
</feature>
<feature type="region of interest" description="Disordered" evidence="1">
    <location>
        <begin position="1"/>
        <end position="55"/>
    </location>
</feature>